<gene>
    <name evidence="1" type="ORF">GCM10023216_13000</name>
</gene>
<evidence type="ECO:0000313" key="1">
    <source>
        <dbReference type="EMBL" id="GAA4724410.1"/>
    </source>
</evidence>
<dbReference type="EMBL" id="BAABID010000006">
    <property type="protein sequence ID" value="GAA4724410.1"/>
    <property type="molecule type" value="Genomic_DNA"/>
</dbReference>
<dbReference type="Gene3D" id="2.40.30.100">
    <property type="entry name" value="AF2212/PG0164-like"/>
    <property type="match status" value="1"/>
</dbReference>
<dbReference type="InterPro" id="IPR037079">
    <property type="entry name" value="AF2212/PG0164-like_sf"/>
</dbReference>
<name>A0ABP8YAF1_9MICO</name>
<dbReference type="Proteomes" id="UP001500956">
    <property type="component" value="Unassembled WGS sequence"/>
</dbReference>
<organism evidence="1 2">
    <name type="scientific">Isoptericola chiayiensis</name>
    <dbReference type="NCBI Taxonomy" id="579446"/>
    <lineage>
        <taxon>Bacteria</taxon>
        <taxon>Bacillati</taxon>
        <taxon>Actinomycetota</taxon>
        <taxon>Actinomycetes</taxon>
        <taxon>Micrococcales</taxon>
        <taxon>Promicromonosporaceae</taxon>
        <taxon>Isoptericola</taxon>
    </lineage>
</organism>
<dbReference type="Pfam" id="PF08922">
    <property type="entry name" value="DUF1905"/>
    <property type="match status" value="1"/>
</dbReference>
<sequence length="96" mass="10230">MTAEPTAIDHSFTAPIGVDVRGEVWPCVELAGATELLGTGRSVRVDGTVDGVAVENVGLMPTGRGELMLSLNAKLRRRLGKDVGDTVTVRLTRRRS</sequence>
<proteinExistence type="predicted"/>
<accession>A0ABP8YAF1</accession>
<keyword evidence="2" id="KW-1185">Reference proteome</keyword>
<dbReference type="InterPro" id="IPR015018">
    <property type="entry name" value="DUF1905"/>
</dbReference>
<dbReference type="RefSeq" id="WP_172151279.1">
    <property type="nucleotide sequence ID" value="NZ_BAABID010000006.1"/>
</dbReference>
<protein>
    <submittedName>
        <fullName evidence="1">DUF1905 domain-containing protein</fullName>
    </submittedName>
</protein>
<dbReference type="SUPFAM" id="SSF141694">
    <property type="entry name" value="AF2212/PG0164-like"/>
    <property type="match status" value="1"/>
</dbReference>
<evidence type="ECO:0000313" key="2">
    <source>
        <dbReference type="Proteomes" id="UP001500956"/>
    </source>
</evidence>
<comment type="caution">
    <text evidence="1">The sequence shown here is derived from an EMBL/GenBank/DDBJ whole genome shotgun (WGS) entry which is preliminary data.</text>
</comment>
<reference evidence="2" key="1">
    <citation type="journal article" date="2019" name="Int. J. Syst. Evol. Microbiol.">
        <title>The Global Catalogue of Microorganisms (GCM) 10K type strain sequencing project: providing services to taxonomists for standard genome sequencing and annotation.</title>
        <authorList>
            <consortium name="The Broad Institute Genomics Platform"/>
            <consortium name="The Broad Institute Genome Sequencing Center for Infectious Disease"/>
            <person name="Wu L."/>
            <person name="Ma J."/>
        </authorList>
    </citation>
    <scope>NUCLEOTIDE SEQUENCE [LARGE SCALE GENOMIC DNA]</scope>
    <source>
        <strain evidence="2">JCM 18063</strain>
    </source>
</reference>